<dbReference type="InterPro" id="IPR004908">
    <property type="entry name" value="ATPase_V1-cplx_hsu"/>
</dbReference>
<evidence type="ECO:0000256" key="2">
    <source>
        <dbReference type="ARBA" id="ARBA00022448"/>
    </source>
</evidence>
<keyword evidence="4" id="KW-0406">Ion transport</keyword>
<dbReference type="Pfam" id="PF11698">
    <property type="entry name" value="V-ATPase_H_C"/>
    <property type="match status" value="1"/>
</dbReference>
<dbReference type="PANTHER" id="PTHR10698:SF0">
    <property type="entry name" value="V-TYPE PROTON ATPASE SUBUNIT H"/>
    <property type="match status" value="1"/>
</dbReference>
<dbReference type="Proteomes" id="UP000307173">
    <property type="component" value="Unassembled WGS sequence"/>
</dbReference>
<dbReference type="PANTHER" id="PTHR10698">
    <property type="entry name" value="V-TYPE PROTON ATPASE SUBUNIT H"/>
    <property type="match status" value="1"/>
</dbReference>
<keyword evidence="7" id="KW-1185">Reference proteome</keyword>
<dbReference type="InterPro" id="IPR038497">
    <property type="entry name" value="ATPase_V1-cplx_hsu_C_sf"/>
</dbReference>
<evidence type="ECO:0000256" key="3">
    <source>
        <dbReference type="ARBA" id="ARBA00022781"/>
    </source>
</evidence>
<evidence type="ECO:0000313" key="6">
    <source>
        <dbReference type="EMBL" id="TID30837.1"/>
    </source>
</evidence>
<reference evidence="6 7" key="1">
    <citation type="journal article" date="2019" name="Front. Genet.">
        <title>Whole-Genome Sequencing of the Opportunistic Yeast Pathogen Candida inconspicua Uncovers Its Hybrid Origin.</title>
        <authorList>
            <person name="Mixao V."/>
            <person name="Hansen A.P."/>
            <person name="Saus E."/>
            <person name="Boekhout T."/>
            <person name="Lass-Florl C."/>
            <person name="Gabaldon T."/>
        </authorList>
    </citation>
    <scope>NUCLEOTIDE SEQUENCE [LARGE SCALE GENOMIC DNA]</scope>
    <source>
        <strain evidence="6 7">CBS 180</strain>
    </source>
</reference>
<feature type="domain" description="ATPase V1 complex subunit H C-terminal" evidence="5">
    <location>
        <begin position="728"/>
        <end position="845"/>
    </location>
</feature>
<keyword evidence="2" id="KW-0813">Transport</keyword>
<dbReference type="STRING" id="52247.A0A4T0X6Y3"/>
<dbReference type="Pfam" id="PF03224">
    <property type="entry name" value="V-ATPase_H_N"/>
    <property type="match status" value="1"/>
</dbReference>
<evidence type="ECO:0000313" key="7">
    <source>
        <dbReference type="Proteomes" id="UP000307173"/>
    </source>
</evidence>
<sequence>MEWTQLLVDYCAAIADHDTMKLAVFFVGILQQQGTAEVSETKLSFNIVNSEIRQALENSPHSNNNDDYDDDYFQQLFLASIDLLTASKGANSNPESIVKAEIAIVNLLSKKLLVDPSFYLSPVIIVVKNLRRTVFKNFPEDGQIIDDFSNCIQRPFKVLISNKSENIINISAIHIFTSHLFSIYLKYNKINALINLYKVLSGTVLNENFNKRANIDTTPALPTQALFNYFIGLSHLIQSNYVKAHTSFQEALSYKHSKSLGTKIRFYLLPLRYLIDGELPRDAFFEKYKELIVLKPLFSSMKKLSLEAYSLTLSQFKPLLLHFKVYSIYLKLVPKIQLQIVKSTYEIFKSITESEKPHIVQQHISQMTTSLPPPPLSPFALEGEYIIPILNNIRTRPISWTSFTKAGYLTPENASALKDLTSLHHQEESKVRGKAIAGDPQLYAKVLIESLDLLVNSNGLKVDGETDLFSILLTLLYDGISTPAAGPFTSALITTYKDKSIDIIGTLLNKFQADFENEENQIIAIIAAYILTVILTTAWESIDHSVSHPLVENLFAFVHDKLLANDTQLKFIALQLLKELLSIKEFKILYIKSSDFETHYASVLELLKNNGKLDLQMRYLTIYYLWVLTFEKEPVKLLLETPAHANIIPVLFQIANDAVKEKVVRLSIAVLLNILRATSNSPQVVKKYLLLNGLNIMQNLLARKWSDEDLRLDLEDLHATLADSVKSLTTFDEYENELSTKVLHWSPCHKNQEFWLDNVDKFKENNWKIVRQLTDLLTADPGSEKQLYLNQAVVCHDIAMIMKLSPEVSKVLASTGAKTKIMTLMNSPDSNVKFEALRTTQLLVANLL</sequence>
<dbReference type="GO" id="GO:0000221">
    <property type="term" value="C:vacuolar proton-transporting V-type ATPase, V1 domain"/>
    <property type="evidence" value="ECO:0007669"/>
    <property type="project" value="InterPro"/>
</dbReference>
<organism evidence="6 7">
    <name type="scientific">Pichia inconspicua</name>
    <dbReference type="NCBI Taxonomy" id="52247"/>
    <lineage>
        <taxon>Eukaryota</taxon>
        <taxon>Fungi</taxon>
        <taxon>Dikarya</taxon>
        <taxon>Ascomycota</taxon>
        <taxon>Saccharomycotina</taxon>
        <taxon>Pichiomycetes</taxon>
        <taxon>Pichiales</taxon>
        <taxon>Pichiaceae</taxon>
        <taxon>Pichia</taxon>
    </lineage>
</organism>
<comment type="caution">
    <text evidence="6">The sequence shown here is derived from an EMBL/GenBank/DDBJ whole genome shotgun (WGS) entry which is preliminary data.</text>
</comment>
<dbReference type="InterPro" id="IPR011987">
    <property type="entry name" value="ATPase_V1-cplx_hsu_C"/>
</dbReference>
<dbReference type="InterPro" id="IPR016024">
    <property type="entry name" value="ARM-type_fold"/>
</dbReference>
<dbReference type="InterPro" id="IPR011989">
    <property type="entry name" value="ARM-like"/>
</dbReference>
<dbReference type="GO" id="GO:0046961">
    <property type="term" value="F:proton-transporting ATPase activity, rotational mechanism"/>
    <property type="evidence" value="ECO:0007669"/>
    <property type="project" value="InterPro"/>
</dbReference>
<dbReference type="OrthoDB" id="10263554at2759"/>
<accession>A0A4T0X6Y3</accession>
<dbReference type="AlphaFoldDB" id="A0A4T0X6Y3"/>
<name>A0A4T0X6Y3_9ASCO</name>
<evidence type="ECO:0000256" key="4">
    <source>
        <dbReference type="ARBA" id="ARBA00023065"/>
    </source>
</evidence>
<dbReference type="SMART" id="SM00753">
    <property type="entry name" value="PAM"/>
    <property type="match status" value="1"/>
</dbReference>
<dbReference type="SUPFAM" id="SSF48371">
    <property type="entry name" value="ARM repeat"/>
    <property type="match status" value="1"/>
</dbReference>
<dbReference type="GO" id="GO:0000329">
    <property type="term" value="C:fungal-type vacuole membrane"/>
    <property type="evidence" value="ECO:0007669"/>
    <property type="project" value="TreeGrafter"/>
</dbReference>
<proteinExistence type="inferred from homology"/>
<dbReference type="Gene3D" id="1.25.40.150">
    <property type="entry name" value="V-type ATPase, subunit H, C-terminal domain"/>
    <property type="match status" value="1"/>
</dbReference>
<dbReference type="Gene3D" id="1.25.10.10">
    <property type="entry name" value="Leucine-rich Repeat Variant"/>
    <property type="match status" value="1"/>
</dbReference>
<comment type="similarity">
    <text evidence="1">Belongs to the V-ATPase H subunit family.</text>
</comment>
<keyword evidence="3" id="KW-0375">Hydrogen ion transport</keyword>
<evidence type="ECO:0000259" key="5">
    <source>
        <dbReference type="Pfam" id="PF11698"/>
    </source>
</evidence>
<dbReference type="EMBL" id="SELW01000117">
    <property type="protein sequence ID" value="TID30837.1"/>
    <property type="molecule type" value="Genomic_DNA"/>
</dbReference>
<gene>
    <name evidence="6" type="ORF">CANINC_000573</name>
</gene>
<evidence type="ECO:0000256" key="1">
    <source>
        <dbReference type="ARBA" id="ARBA00008613"/>
    </source>
</evidence>
<protein>
    <recommendedName>
        <fullName evidence="5">ATPase V1 complex subunit H C-terminal domain-containing protein</fullName>
    </recommendedName>
</protein>